<protein>
    <submittedName>
        <fullName evidence="5">(pine wood nematode) hypothetical protein</fullName>
    </submittedName>
</protein>
<dbReference type="OrthoDB" id="10255582at2759"/>
<keyword evidence="8" id="KW-1185">Reference proteome</keyword>
<dbReference type="Proteomes" id="UP000095284">
    <property type="component" value="Unplaced"/>
</dbReference>
<reference evidence="9" key="1">
    <citation type="submission" date="2016-11" db="UniProtKB">
        <authorList>
            <consortium name="WormBaseParasite"/>
        </authorList>
    </citation>
    <scope>IDENTIFICATION</scope>
</reference>
<dbReference type="GO" id="GO:0097730">
    <property type="term" value="C:non-motile cilium"/>
    <property type="evidence" value="ECO:0007669"/>
    <property type="project" value="TreeGrafter"/>
</dbReference>
<evidence type="ECO:0000313" key="9">
    <source>
        <dbReference type="WBParaSite" id="BXY_0708900.1"/>
    </source>
</evidence>
<dbReference type="Pfam" id="PF25143">
    <property type="entry name" value="Zn_ribbon_IFT122_C"/>
    <property type="match status" value="1"/>
</dbReference>
<dbReference type="EMBL" id="CAJFDI010000004">
    <property type="protein sequence ID" value="CAD5225653.1"/>
    <property type="molecule type" value="Genomic_DNA"/>
</dbReference>
<dbReference type="InterPro" id="IPR039857">
    <property type="entry name" value="Ift122/121"/>
</dbReference>
<dbReference type="eggNOG" id="KOG1538">
    <property type="taxonomic scope" value="Eukaryota"/>
</dbReference>
<dbReference type="WBParaSite" id="BXY_0708900.1">
    <property type="protein sequence ID" value="BXY_0708900.1"/>
    <property type="gene ID" value="BXY_0708900"/>
</dbReference>
<keyword evidence="1" id="KW-0853">WD repeat</keyword>
<evidence type="ECO:0000259" key="4">
    <source>
        <dbReference type="Pfam" id="PF25295"/>
    </source>
</evidence>
<dbReference type="GO" id="GO:0061512">
    <property type="term" value="P:protein localization to cilium"/>
    <property type="evidence" value="ECO:0007669"/>
    <property type="project" value="TreeGrafter"/>
</dbReference>
<evidence type="ECO:0000313" key="6">
    <source>
        <dbReference type="EMBL" id="CAG9114880.1"/>
    </source>
</evidence>
<dbReference type="Proteomes" id="UP000659654">
    <property type="component" value="Unassembled WGS sequence"/>
</dbReference>
<dbReference type="Pfam" id="PF25144">
    <property type="entry name" value="Zn_ribbon_IFT122"/>
    <property type="match status" value="1"/>
</dbReference>
<accession>A0A1I7S260</accession>
<sequence>MFDEAQIAYVKAGHDHEAVEVLKTLDEKAVAEHRYLDASYYFRLMGKNYIEMTSKEAGLKKKIEECLLKADLYYVYNSVYKYVIEPFTEKTFDVLCNMARYLLLSPKMPGISQVNILYTLIKLSVRNENYKTAREALGQLRIYRIPARFQNSIDMWSMEVKSKPYSDSDEFMPMCYSCGTSNPILAGHLCTHCNAPFVYSFLTFEVLPVLEFEISSDLSISEAKDLLKTESPIDEGDQYVNGLLSEYRSRNKSGLLQLGRQDLINLASNLTFVAEFPDPIGCKFYLKVIPEIPISQCDECKKLFHGDDYQMAVLQSGTCPVCRCKVHLYEPEYDEDDTETS</sequence>
<dbReference type="Pfam" id="PF25295">
    <property type="entry name" value="TPR_IFT122"/>
    <property type="match status" value="1"/>
</dbReference>
<dbReference type="GO" id="GO:0035721">
    <property type="term" value="P:intraciliary retrograde transport"/>
    <property type="evidence" value="ECO:0007669"/>
    <property type="project" value="TreeGrafter"/>
</dbReference>
<dbReference type="AlphaFoldDB" id="A0A1I7S260"/>
<evidence type="ECO:0000313" key="8">
    <source>
        <dbReference type="Proteomes" id="UP000659654"/>
    </source>
</evidence>
<evidence type="ECO:0000313" key="7">
    <source>
        <dbReference type="Proteomes" id="UP000095284"/>
    </source>
</evidence>
<dbReference type="InterPro" id="IPR056838">
    <property type="entry name" value="Zn_ribbon_IFT122"/>
</dbReference>
<dbReference type="PANTHER" id="PTHR12764">
    <property type="entry name" value="WD REPEAT DOMAIN-RELATED"/>
    <property type="match status" value="1"/>
</dbReference>
<evidence type="ECO:0000256" key="1">
    <source>
        <dbReference type="ARBA" id="ARBA00022574"/>
    </source>
</evidence>
<dbReference type="PANTHER" id="PTHR12764:SF4">
    <property type="entry name" value="INTRAFLAGELLAR TRANSPORT PROTEIN 122 HOMOLOG"/>
    <property type="match status" value="1"/>
</dbReference>
<organism evidence="7 9">
    <name type="scientific">Bursaphelenchus xylophilus</name>
    <name type="common">Pinewood nematode worm</name>
    <name type="synonym">Aphelenchoides xylophilus</name>
    <dbReference type="NCBI Taxonomy" id="6326"/>
    <lineage>
        <taxon>Eukaryota</taxon>
        <taxon>Metazoa</taxon>
        <taxon>Ecdysozoa</taxon>
        <taxon>Nematoda</taxon>
        <taxon>Chromadorea</taxon>
        <taxon>Rhabditida</taxon>
        <taxon>Tylenchina</taxon>
        <taxon>Tylenchomorpha</taxon>
        <taxon>Aphelenchoidea</taxon>
        <taxon>Aphelenchoididae</taxon>
        <taxon>Bursaphelenchus</taxon>
    </lineage>
</organism>
<evidence type="ECO:0000259" key="3">
    <source>
        <dbReference type="Pfam" id="PF25144"/>
    </source>
</evidence>
<dbReference type="GO" id="GO:1905515">
    <property type="term" value="P:non-motile cilium assembly"/>
    <property type="evidence" value="ECO:0007669"/>
    <property type="project" value="TreeGrafter"/>
</dbReference>
<dbReference type="SMR" id="A0A1I7S260"/>
<dbReference type="GO" id="GO:0030991">
    <property type="term" value="C:intraciliary transport particle A"/>
    <property type="evidence" value="ECO:0007669"/>
    <property type="project" value="TreeGrafter"/>
</dbReference>
<feature type="domain" description="Intraflagellar transport protein 122 homolog TPR" evidence="4">
    <location>
        <begin position="2"/>
        <end position="114"/>
    </location>
</feature>
<feature type="domain" description="IFT122 zinc ribbon" evidence="3">
    <location>
        <begin position="168"/>
        <end position="209"/>
    </location>
</feature>
<gene>
    <name evidence="5" type="ORF">BXYJ_LOCUS8652</name>
</gene>
<dbReference type="Proteomes" id="UP000582659">
    <property type="component" value="Unassembled WGS sequence"/>
</dbReference>
<keyword evidence="2" id="KW-0677">Repeat</keyword>
<reference evidence="6" key="2">
    <citation type="submission" date="2020-08" db="EMBL/GenBank/DDBJ databases">
        <authorList>
            <person name="Kikuchi T."/>
        </authorList>
    </citation>
    <scope>NUCLEOTIDE SEQUENCE</scope>
    <source>
        <strain evidence="5">Ka4C1</strain>
    </source>
</reference>
<proteinExistence type="predicted"/>
<dbReference type="InterPro" id="IPR057411">
    <property type="entry name" value="TPR_IFT122"/>
</dbReference>
<name>A0A1I7S260_BURXY</name>
<evidence type="ECO:0000313" key="5">
    <source>
        <dbReference type="EMBL" id="CAD5225653.1"/>
    </source>
</evidence>
<evidence type="ECO:0000256" key="2">
    <source>
        <dbReference type="ARBA" id="ARBA00022737"/>
    </source>
</evidence>
<dbReference type="EMBL" id="CAJFCV020000004">
    <property type="protein sequence ID" value="CAG9114880.1"/>
    <property type="molecule type" value="Genomic_DNA"/>
</dbReference>